<dbReference type="STRING" id="288004.AL038_13665"/>
<evidence type="ECO:0000313" key="2">
    <source>
        <dbReference type="Proteomes" id="UP000234271"/>
    </source>
</evidence>
<dbReference type="RefSeq" id="WP_062153713.1">
    <property type="nucleotide sequence ID" value="NZ_CP012373.2"/>
</dbReference>
<keyword evidence="2" id="KW-1185">Reference proteome</keyword>
<sequence>MYQENLLLVEGDTDKGFFSRLCETLNLSLKVTVAPPRDLGGRYNTKQGVLKHLPTLLHQLNDGSIHHLAIVVDADYVEHHGLGATKTLEQIKEIMSPFGFELRDNTSYLNGLSFKHSDGLSDFGVWIMPDNKKDGMFEDWIKSCIVKDEQALFCHVEKTVADLEQHHFKKFKDIHTTKIEVATWLAWQDLPKYHVDCVLDQKSPLIDKDADSYKYLVNWLKKIYTNK</sequence>
<evidence type="ECO:0000313" key="1">
    <source>
        <dbReference type="EMBL" id="AUI69102.1"/>
    </source>
</evidence>
<protein>
    <recommendedName>
        <fullName evidence="3">DUF4276 family protein</fullName>
    </recommendedName>
</protein>
<dbReference type="AlphaFoldDB" id="A0A2N9YF49"/>
<name>A0A2N9YF49_9GAMM</name>
<organism evidence="1 2">
    <name type="scientific">Beggiatoa leptomitoformis</name>
    <dbReference type="NCBI Taxonomy" id="288004"/>
    <lineage>
        <taxon>Bacteria</taxon>
        <taxon>Pseudomonadati</taxon>
        <taxon>Pseudomonadota</taxon>
        <taxon>Gammaproteobacteria</taxon>
        <taxon>Thiotrichales</taxon>
        <taxon>Thiotrichaceae</taxon>
        <taxon>Beggiatoa</taxon>
    </lineage>
</organism>
<proteinExistence type="predicted"/>
<accession>A0A2N9YF49</accession>
<dbReference type="InterPro" id="IPR024508">
    <property type="entry name" value="DUF3226"/>
</dbReference>
<dbReference type="EMBL" id="CP018889">
    <property type="protein sequence ID" value="AUI69102.1"/>
    <property type="molecule type" value="Genomic_DNA"/>
</dbReference>
<gene>
    <name evidence="1" type="ORF">BLE401_10595</name>
</gene>
<dbReference type="Pfam" id="PF11536">
    <property type="entry name" value="DUF3226"/>
    <property type="match status" value="1"/>
</dbReference>
<reference evidence="2" key="1">
    <citation type="submission" date="2016-12" db="EMBL/GenBank/DDBJ databases">
        <title>Complete Genome Sequence of Beggiatoa leptomitiformis D-401.</title>
        <authorList>
            <person name="Fomenkov A."/>
            <person name="Vincze T."/>
            <person name="Grabovich M."/>
            <person name="Anton B.P."/>
            <person name="Dubinina G."/>
            <person name="Orlova M."/>
            <person name="Belousova E."/>
            <person name="Roberts R.J."/>
        </authorList>
    </citation>
    <scope>NUCLEOTIDE SEQUENCE [LARGE SCALE GENOMIC DNA]</scope>
    <source>
        <strain evidence="2">D-401</strain>
    </source>
</reference>
<dbReference type="KEGG" id="blep:AL038_13665"/>
<dbReference type="OrthoDB" id="530493at2"/>
<evidence type="ECO:0008006" key="3">
    <source>
        <dbReference type="Google" id="ProtNLM"/>
    </source>
</evidence>
<dbReference type="Proteomes" id="UP000234271">
    <property type="component" value="Chromosome"/>
</dbReference>